<evidence type="ECO:0000313" key="2">
    <source>
        <dbReference type="EMBL" id="ADB95476.1"/>
    </source>
</evidence>
<dbReference type="InterPro" id="IPR012675">
    <property type="entry name" value="Beta-grasp_dom_sf"/>
</dbReference>
<reference evidence="2 3" key="1">
    <citation type="journal article" date="2010" name="Nature">
        <title>Metabolic streamlining in an open-ocean nitrogen-fixing cyanobacterium.</title>
        <authorList>
            <person name="Tripp H.J."/>
            <person name="Bench S.R."/>
            <person name="Turk K.A."/>
            <person name="Foster R.A."/>
            <person name="Desany B.A."/>
            <person name="Niazi F."/>
            <person name="Affourtit J.P."/>
            <person name="Zehr J.P."/>
        </authorList>
    </citation>
    <scope>NUCLEOTIDE SEQUENCE [LARGE SCALE GENOMIC DNA]</scope>
    <source>
        <strain evidence="3">ALOHA</strain>
    </source>
</reference>
<dbReference type="KEGG" id="cyu:UCYN_07830"/>
<dbReference type="PATRIC" id="fig|713887.8.peg.732"/>
<dbReference type="Gene3D" id="3.10.20.30">
    <property type="match status" value="1"/>
</dbReference>
<dbReference type="STRING" id="1453429.UCYN_07830"/>
<proteinExistence type="predicted"/>
<keyword evidence="3" id="KW-1185">Reference proteome</keyword>
<dbReference type="Proteomes" id="UP000001405">
    <property type="component" value="Chromosome"/>
</dbReference>
<dbReference type="EMBL" id="CP001842">
    <property type="protein sequence ID" value="ADB95476.1"/>
    <property type="molecule type" value="Genomic_DNA"/>
</dbReference>
<dbReference type="HOGENOM" id="CLU_181616_0_0_3"/>
<dbReference type="InterPro" id="IPR001041">
    <property type="entry name" value="2Fe-2S_ferredoxin-type"/>
</dbReference>
<name>D3EPS6_ATETH</name>
<gene>
    <name evidence="2" type="ordered locus">UCYN_07830</name>
</gene>
<evidence type="ECO:0000313" key="3">
    <source>
        <dbReference type="Proteomes" id="UP000001405"/>
    </source>
</evidence>
<dbReference type="OrthoDB" id="461826at2"/>
<accession>D3EPS6</accession>
<sequence length="79" mass="8490">MKVQVSFLPDNIIVEAEIGEPILEVAKRAGISIPTGCLMGYCHACEVELDEGESICACISAIPSGSKYVNINLYTDIGW</sequence>
<dbReference type="SUPFAM" id="SSF54292">
    <property type="entry name" value="2Fe-2S ferredoxin-like"/>
    <property type="match status" value="1"/>
</dbReference>
<dbReference type="RefSeq" id="WP_012954163.1">
    <property type="nucleotide sequence ID" value="NC_013771.1"/>
</dbReference>
<evidence type="ECO:0000259" key="1">
    <source>
        <dbReference type="PROSITE" id="PS51085"/>
    </source>
</evidence>
<dbReference type="PROSITE" id="PS51085">
    <property type="entry name" value="2FE2S_FER_2"/>
    <property type="match status" value="1"/>
</dbReference>
<dbReference type="AlphaFoldDB" id="D3EPS6"/>
<organism evidence="3">
    <name type="scientific">Atelocyanobacterium thalassa (isolate ALOHA)</name>
    <dbReference type="NCBI Taxonomy" id="1453429"/>
    <lineage>
        <taxon>Bacteria</taxon>
        <taxon>Bacillati</taxon>
        <taxon>Cyanobacteriota</taxon>
        <taxon>Cyanophyceae</taxon>
        <taxon>Oscillatoriophycideae</taxon>
        <taxon>Chroococcales</taxon>
        <taxon>Aphanothecaceae</taxon>
        <taxon>Candidatus Atelocyanobacterium</taxon>
        <taxon>Candidatus Atelocyanobacterium thalassae</taxon>
    </lineage>
</organism>
<dbReference type="InterPro" id="IPR036010">
    <property type="entry name" value="2Fe-2S_ferredoxin-like_sf"/>
</dbReference>
<dbReference type="GO" id="GO:0051536">
    <property type="term" value="F:iron-sulfur cluster binding"/>
    <property type="evidence" value="ECO:0007669"/>
    <property type="project" value="InterPro"/>
</dbReference>
<dbReference type="Pfam" id="PF00111">
    <property type="entry name" value="Fer2"/>
    <property type="match status" value="1"/>
</dbReference>
<feature type="domain" description="2Fe-2S ferredoxin-type" evidence="1">
    <location>
        <begin position="3"/>
        <end position="77"/>
    </location>
</feature>
<protein>
    <submittedName>
        <fullName evidence="2">Ferredoxin</fullName>
    </submittedName>
</protein>
<dbReference type="CDD" id="cd00207">
    <property type="entry name" value="fer2"/>
    <property type="match status" value="1"/>
</dbReference>